<dbReference type="STRING" id="403673.A0A177WBN9"/>
<dbReference type="Proteomes" id="UP000077115">
    <property type="component" value="Unassembled WGS sequence"/>
</dbReference>
<gene>
    <name evidence="3" type="ORF">BDEG_21208</name>
</gene>
<dbReference type="PANTHER" id="PTHR10845">
    <property type="entry name" value="REGULATOR OF G PROTEIN SIGNALING"/>
    <property type="match status" value="1"/>
</dbReference>
<dbReference type="InterPro" id="IPR036305">
    <property type="entry name" value="RGS_sf"/>
</dbReference>
<reference evidence="3 4" key="1">
    <citation type="submission" date="2006-10" db="EMBL/GenBank/DDBJ databases">
        <title>The Genome Sequence of Batrachochytrium dendrobatidis JEL423.</title>
        <authorList>
            <consortium name="The Broad Institute Genome Sequencing Platform"/>
            <person name="Birren B."/>
            <person name="Lander E."/>
            <person name="Galagan J."/>
            <person name="Cuomo C."/>
            <person name="Devon K."/>
            <person name="Jaffe D."/>
            <person name="Butler J."/>
            <person name="Alvarez P."/>
            <person name="Gnerre S."/>
            <person name="Grabherr M."/>
            <person name="Kleber M."/>
            <person name="Mauceli E."/>
            <person name="Brockman W."/>
            <person name="Young S."/>
            <person name="LaButti K."/>
            <person name="Sykes S."/>
            <person name="DeCaprio D."/>
            <person name="Crawford M."/>
            <person name="Koehrsen M."/>
            <person name="Engels R."/>
            <person name="Montgomery P."/>
            <person name="Pearson M."/>
            <person name="Howarth C."/>
            <person name="Larson L."/>
            <person name="White J."/>
            <person name="O'Leary S."/>
            <person name="Kodira C."/>
            <person name="Zeng Q."/>
            <person name="Yandava C."/>
            <person name="Alvarado L."/>
            <person name="Longcore J."/>
            <person name="James T."/>
        </authorList>
    </citation>
    <scope>NUCLEOTIDE SEQUENCE [LARGE SCALE GENOMIC DNA]</scope>
    <source>
        <strain evidence="3 4">JEL423</strain>
    </source>
</reference>
<evidence type="ECO:0000259" key="2">
    <source>
        <dbReference type="SMART" id="SM00315"/>
    </source>
</evidence>
<dbReference type="InterPro" id="IPR016137">
    <property type="entry name" value="RGS"/>
</dbReference>
<dbReference type="CDD" id="cd07440">
    <property type="entry name" value="RGS"/>
    <property type="match status" value="1"/>
</dbReference>
<dbReference type="EMBL" id="DS022300">
    <property type="protein sequence ID" value="OAJ37145.1"/>
    <property type="molecule type" value="Genomic_DNA"/>
</dbReference>
<feature type="region of interest" description="Disordered" evidence="1">
    <location>
        <begin position="282"/>
        <end position="303"/>
    </location>
</feature>
<dbReference type="Gene3D" id="1.10.167.10">
    <property type="entry name" value="Regulator of G-protein Signalling 4, domain 2"/>
    <property type="match status" value="1"/>
</dbReference>
<protein>
    <recommendedName>
        <fullName evidence="2">RGS domain-containing protein</fullName>
    </recommendedName>
</protein>
<dbReference type="OrthoDB" id="196547at2759"/>
<name>A0A177WBN9_BATDL</name>
<feature type="domain" description="RGS" evidence="2">
    <location>
        <begin position="357"/>
        <end position="474"/>
    </location>
</feature>
<dbReference type="VEuPathDB" id="FungiDB:BDEG_21208"/>
<evidence type="ECO:0000313" key="4">
    <source>
        <dbReference type="Proteomes" id="UP000077115"/>
    </source>
</evidence>
<dbReference type="InterPro" id="IPR044926">
    <property type="entry name" value="RGS_subdomain_2"/>
</dbReference>
<dbReference type="AlphaFoldDB" id="A0A177WBN9"/>
<dbReference type="PANTHER" id="PTHR10845:SF192">
    <property type="entry name" value="DOUBLE HIT, ISOFORM B"/>
    <property type="match status" value="1"/>
</dbReference>
<evidence type="ECO:0000256" key="1">
    <source>
        <dbReference type="SAM" id="MobiDB-lite"/>
    </source>
</evidence>
<sequence>MDLALRHAMTTSQISKKVLASMSALSTAAKSESSSLRNEYTECSSLMSGSMHSTPISLALLSYRTQRPKFMTFSNADISVLAQAASEALAQQFTLDPIDVSPSSSYVHMATRFSAASSSNESIPFTTMTNLTSSPSSQSSESVAAVGKDSLYKYPITSDEVNTYTHGAASIACAASHQMQSSAAPGTESLSKMQCMSQLFPSHPSDTTLLALPVQSEPDDAEPIIPPLPSLPSFFPAMSFPSPSEPRKRPSKLRSFFKTRSNSIKSSNLDSTVAQSNTPNLFQPATSNIGSSTSSGSVSTITSRHSTSTCSNITLSQSIKRSLRTAAAIAWEETHMTASRLLRDPTDVSIKSISREGLSVMLLSCLPLCYFITHLLQEQSIENLFFLLDVELFRHHSYATPEECSQAAQDMYAIYFAPNASFELNVSHKIRKKVLHVIQSGSIECYRDAFDHVAGLLNDAFSRFCQSPRWKLMCNNLGQQTVLHDATTVEDALSHIKTYLPQTISADKDRVLHVLTTLARLDILLDERLTRFLYCEDFEETV</sequence>
<dbReference type="Pfam" id="PF00615">
    <property type="entry name" value="RGS"/>
    <property type="match status" value="1"/>
</dbReference>
<reference evidence="3 4" key="2">
    <citation type="submission" date="2016-05" db="EMBL/GenBank/DDBJ databases">
        <title>Lineage-specific infection strategies underlie the spectrum of fungal disease in amphibians.</title>
        <authorList>
            <person name="Cuomo C.A."/>
            <person name="Farrer R.A."/>
            <person name="James T."/>
            <person name="Longcore J."/>
            <person name="Birren B."/>
        </authorList>
    </citation>
    <scope>NUCLEOTIDE SEQUENCE [LARGE SCALE GENOMIC DNA]</scope>
    <source>
        <strain evidence="3 4">JEL423</strain>
    </source>
</reference>
<feature type="compositionally biased region" description="Low complexity" evidence="1">
    <location>
        <begin position="286"/>
        <end position="303"/>
    </location>
</feature>
<evidence type="ECO:0000313" key="3">
    <source>
        <dbReference type="EMBL" id="OAJ37145.1"/>
    </source>
</evidence>
<dbReference type="SMART" id="SM00315">
    <property type="entry name" value="RGS"/>
    <property type="match status" value="1"/>
</dbReference>
<accession>A0A177WBN9</accession>
<organism evidence="3 4">
    <name type="scientific">Batrachochytrium dendrobatidis (strain JEL423)</name>
    <dbReference type="NCBI Taxonomy" id="403673"/>
    <lineage>
        <taxon>Eukaryota</taxon>
        <taxon>Fungi</taxon>
        <taxon>Fungi incertae sedis</taxon>
        <taxon>Chytridiomycota</taxon>
        <taxon>Chytridiomycota incertae sedis</taxon>
        <taxon>Chytridiomycetes</taxon>
        <taxon>Rhizophydiales</taxon>
        <taxon>Rhizophydiales incertae sedis</taxon>
        <taxon>Batrachochytrium</taxon>
    </lineage>
</organism>
<proteinExistence type="predicted"/>
<dbReference type="SUPFAM" id="SSF48097">
    <property type="entry name" value="Regulator of G-protein signaling, RGS"/>
    <property type="match status" value="1"/>
</dbReference>